<evidence type="ECO:0000313" key="20">
    <source>
        <dbReference type="Proteomes" id="UP001652625"/>
    </source>
</evidence>
<sequence>MEERNIQYLMSQSRASSLQKLSGPERKKYSSLFIFSETNPFRRWCRTISDSKVFDYFILATIGVNCVLLALNSPLPKHDKSRLNLKLEKAELYMLIIFITEAILKIVTQGFILHPGSYLRNAWNILDFIVVVTGIISLPEVDIEFDAGSIKALRAGRVLRPLKLVSGIPSLQVVMKSIMRAMAPLLQICLLVGFVIVIYSIIGLEFLNGHFHKYCLGNTTDLNNDKPQLCGKNGFQCEPGTYCNGTFEGPSYGIASFDNMLLSMLTVFTCITCEGWSQIMYDTFDVYDKNGLFFWIYYYSLNIIGAKFMLNLVLGVLSGEFGKERERVENRTTFLLLRQGQQVDRALNGYMDWIDAAEQAINREEDEENHQLKRIRNQKKKEDGINLGMTKILMKGSSEKKFRLNMNNSSPKQTLKELLHKKLRRFRLAVKRFVNHSVFYWSIITCVFLNTVSVAVQHYRQPQWLSDLQDISEQVFLTFFLMEMFLKIYGLGPTMYFRSKFNKFDFVVVTAGVFELIIYKIYKISMGISVLRALRLLRLFKFTRYWSSLKNLITSLLSSIKSIISLIFLLFLFILIFALLGMQLFGGGFSYKIPPLRTNFNDFGSAMLAVFQILTGEDWNTVMHEGVLVYGGPKSAKGLSVSLYFVTLVVLGNYTLLNVFLAIAVDNLTNAQEISEDEASEEKARLQHNKEIKQKYAPKTMEIESLPVSVNTKEKKVKTNEFDTFPYEGGNALPNQGFMKNLKFPGRMTGLLSYNPEVLQMNSMFICFPGNRVRIFIFELVTSKYFDNAMLVLILVSSAFLSLEDMEDRNSTRNMVLKYFDFFFTSIFSLEILLKIIAYGVVLHPGSYFRDPWNVIDALVVSCAIASLSLEHIKSSSQTQKYINVLRVLRVLRPLKAINKTKKLKAVFHCMLYSLKNVINILLITFQFLFIFAVMGVQLFSGKFYYCTDISKNLEESCQGQYIGFKDNNFNEPKNEKRDWMNSDFNFNNVFEALITLFTSSTGEGWPTVMFTAIDSTGYDKGPLLNNQIQVSLFFVSFVVVFTFFFLNIFVALIILTFQEQGESEEGDCELDRNQRGCLQIAMESKPGERFMPENPNSLQYKLWLFVDSVPFEYFIMLLICGNTFILMLKFHEQPKSYSAFLEVVNIVFTFLFTAEFFLKIFALRQNYFRDGWNVFDFIIVLGSVLDFLFLKLSGPDIPFDPSLFRLFRAARLIKLLRRGYTIRILLWTFLQSFKALPYVAMLIFLLFFIYAIIGMQMFALISLDNGDEAPWSEINQYNHFRAFFPAMQVLFRAATGENWHNIMLACTSKAKCDQKLAAAKGQEFCGSEFAYMYFVSFIFFCSFLMLNLFVAVIMDNFGYLTQDESILGPHHLDEFVRVWAEFDPRATGRIKHTEVCQLLRQMSPPIGLGTKCPKVVAYKRLIRMNMPLHPDNTVDFTATLFALVRTALNIMTDKNNLHSNNIEMRLMLKRVWPNITKKTLDRVIPKRNQGASQMTVGKIYCAKLIYENYKHLRLSSKQNKNNLCAVNNLTEESNIQMDKSLQINDSASTNALFIGNYNTRGNNQLPIKSIQSTQSSDRQNLIKKQKKDVALAIKSGKNPYDLYGFPPSFLPPSFEEEEWC</sequence>
<dbReference type="InterPro" id="IPR031649">
    <property type="entry name" value="GPHH_dom"/>
</dbReference>
<keyword evidence="4 16" id="KW-0109">Calcium transport</keyword>
<evidence type="ECO:0000256" key="18">
    <source>
        <dbReference type="SAM" id="Phobius"/>
    </source>
</evidence>
<evidence type="ECO:0000256" key="4">
    <source>
        <dbReference type="ARBA" id="ARBA00022568"/>
    </source>
</evidence>
<feature type="transmembrane region" description="Helical" evidence="18">
    <location>
        <begin position="567"/>
        <end position="586"/>
    </location>
</feature>
<keyword evidence="13 18" id="KW-0472">Membrane</keyword>
<dbReference type="PANTHER" id="PTHR45628:SF7">
    <property type="entry name" value="VOLTAGE-DEPENDENT CALCIUM CHANNEL TYPE A SUBUNIT ALPHA-1"/>
    <property type="match status" value="1"/>
</dbReference>
<feature type="transmembrane region" description="Helical" evidence="18">
    <location>
        <begin position="1141"/>
        <end position="1163"/>
    </location>
</feature>
<dbReference type="RefSeq" id="XP_065647053.1">
    <property type="nucleotide sequence ID" value="XM_065790981.1"/>
</dbReference>
<feature type="transmembrane region" description="Helical" evidence="18">
    <location>
        <begin position="643"/>
        <end position="665"/>
    </location>
</feature>
<comment type="similarity">
    <text evidence="16">Belongs to the calcium channel alpha-1 subunit (TC 1.A.1.11) family.</text>
</comment>
<keyword evidence="9 16" id="KW-0106">Calcium</keyword>
<feature type="domain" description="EF-hand" evidence="19">
    <location>
        <begin position="1371"/>
        <end position="1406"/>
    </location>
</feature>
<evidence type="ECO:0000256" key="14">
    <source>
        <dbReference type="ARBA" id="ARBA00023180"/>
    </source>
</evidence>
<protein>
    <submittedName>
        <fullName evidence="21 22">Voltage-dependent N-type calcium channel subunit alpha-1B isoform X4</fullName>
    </submittedName>
</protein>
<keyword evidence="12" id="KW-0406">Ion transport</keyword>
<accession>A0ABM4BDL9</accession>
<keyword evidence="14" id="KW-0325">Glycoprotein</keyword>
<dbReference type="PROSITE" id="PS50222">
    <property type="entry name" value="EF_HAND_2"/>
    <property type="match status" value="1"/>
</dbReference>
<keyword evidence="8" id="KW-0677">Repeat</keyword>
<keyword evidence="5 16" id="KW-0107">Calcium channel</keyword>
<evidence type="ECO:0000256" key="11">
    <source>
        <dbReference type="ARBA" id="ARBA00022989"/>
    </source>
</evidence>
<dbReference type="InterPro" id="IPR014873">
    <property type="entry name" value="VDCC_a1su_IQ"/>
</dbReference>
<keyword evidence="17" id="KW-0175">Coiled coil</keyword>
<dbReference type="Gene3D" id="1.20.120.350">
    <property type="entry name" value="Voltage-gated potassium channels. Chain C"/>
    <property type="match status" value="4"/>
</dbReference>
<feature type="transmembrane region" description="Helical" evidence="18">
    <location>
        <begin position="92"/>
        <end position="113"/>
    </location>
</feature>
<reference evidence="20 21" key="1">
    <citation type="submission" date="2025-05" db="UniProtKB">
        <authorList>
            <consortium name="RefSeq"/>
        </authorList>
    </citation>
    <scope>NUCLEOTIDE SEQUENCE [LARGE SCALE GENOMIC DNA]</scope>
</reference>
<evidence type="ECO:0000256" key="9">
    <source>
        <dbReference type="ARBA" id="ARBA00022837"/>
    </source>
</evidence>
<keyword evidence="11 18" id="KW-1133">Transmembrane helix</keyword>
<dbReference type="Pfam" id="PF08763">
    <property type="entry name" value="Ca_chan_IQ"/>
    <property type="match status" value="1"/>
</dbReference>
<feature type="transmembrane region" description="Helical" evidence="18">
    <location>
        <begin position="475"/>
        <end position="492"/>
    </location>
</feature>
<evidence type="ECO:0000256" key="16">
    <source>
        <dbReference type="RuleBase" id="RU003808"/>
    </source>
</evidence>
<keyword evidence="20" id="KW-1185">Reference proteome</keyword>
<evidence type="ECO:0000256" key="13">
    <source>
        <dbReference type="ARBA" id="ARBA00023136"/>
    </source>
</evidence>
<feature type="transmembrane region" description="Helical" evidence="18">
    <location>
        <begin position="1031"/>
        <end position="1058"/>
    </location>
</feature>
<evidence type="ECO:0000256" key="6">
    <source>
        <dbReference type="ARBA" id="ARBA00022692"/>
    </source>
</evidence>
<dbReference type="InterPro" id="IPR002048">
    <property type="entry name" value="EF_hand_dom"/>
</dbReference>
<name>A0ABM4BDL9_HYDVU</name>
<evidence type="ECO:0000256" key="5">
    <source>
        <dbReference type="ARBA" id="ARBA00022673"/>
    </source>
</evidence>
<feature type="transmembrane region" description="Helical" evidence="18">
    <location>
        <begin position="53"/>
        <end position="72"/>
    </location>
</feature>
<dbReference type="RefSeq" id="XP_065647054.1">
    <property type="nucleotide sequence ID" value="XM_065790982.1"/>
</dbReference>
<feature type="transmembrane region" description="Helical" evidence="18">
    <location>
        <begin position="918"/>
        <end position="940"/>
    </location>
</feature>
<dbReference type="InterPro" id="IPR027359">
    <property type="entry name" value="Volt_channel_dom_sf"/>
</dbReference>
<evidence type="ECO:0000256" key="8">
    <source>
        <dbReference type="ARBA" id="ARBA00022737"/>
    </source>
</evidence>
<dbReference type="Gene3D" id="1.10.238.10">
    <property type="entry name" value="EF-hand"/>
    <property type="match status" value="1"/>
</dbReference>
<evidence type="ECO:0000256" key="17">
    <source>
        <dbReference type="SAM" id="Coils"/>
    </source>
</evidence>
<dbReference type="InterPro" id="IPR050599">
    <property type="entry name" value="VDCC_alpha-1_subunit"/>
</dbReference>
<evidence type="ECO:0000259" key="19">
    <source>
        <dbReference type="PROSITE" id="PS50222"/>
    </source>
</evidence>
<evidence type="ECO:0000256" key="3">
    <source>
        <dbReference type="ARBA" id="ARBA00022553"/>
    </source>
</evidence>
<comment type="subcellular location">
    <subcellularLocation>
        <location evidence="1 16">Membrane</location>
        <topology evidence="1 16">Multi-pass membrane protein</topology>
    </subcellularLocation>
</comment>
<feature type="coiled-coil region" evidence="17">
    <location>
        <begin position="354"/>
        <end position="382"/>
    </location>
</feature>
<dbReference type="Proteomes" id="UP001652625">
    <property type="component" value="Chromosome 02"/>
</dbReference>
<keyword evidence="10 16" id="KW-0851">Voltage-gated channel</keyword>
<feature type="transmembrane region" description="Helical" evidence="18">
    <location>
        <begin position="433"/>
        <end position="455"/>
    </location>
</feature>
<proteinExistence type="inferred from homology"/>
<feature type="transmembrane region" description="Helical" evidence="18">
    <location>
        <begin position="296"/>
        <end position="317"/>
    </location>
</feature>
<gene>
    <name evidence="21 22" type="primary">LOC100204204</name>
</gene>
<evidence type="ECO:0000256" key="7">
    <source>
        <dbReference type="ARBA" id="ARBA00022723"/>
    </source>
</evidence>
<dbReference type="GeneID" id="100204204"/>
<dbReference type="SUPFAM" id="SSF81324">
    <property type="entry name" value="Voltage-gated potassium channels"/>
    <property type="match status" value="4"/>
</dbReference>
<dbReference type="InterPro" id="IPR002077">
    <property type="entry name" value="VDCCAlpha1"/>
</dbReference>
<dbReference type="InterPro" id="IPR005821">
    <property type="entry name" value="Ion_trans_dom"/>
</dbReference>
<dbReference type="Gene3D" id="6.10.250.2500">
    <property type="match status" value="1"/>
</dbReference>
<keyword evidence="7" id="KW-0479">Metal-binding</keyword>
<keyword evidence="15" id="KW-0407">Ion channel</keyword>
<evidence type="ECO:0000256" key="2">
    <source>
        <dbReference type="ARBA" id="ARBA00022448"/>
    </source>
</evidence>
<organism evidence="20 22">
    <name type="scientific">Hydra vulgaris</name>
    <name type="common">Hydra</name>
    <name type="synonym">Hydra attenuata</name>
    <dbReference type="NCBI Taxonomy" id="6087"/>
    <lineage>
        <taxon>Eukaryota</taxon>
        <taxon>Metazoa</taxon>
        <taxon>Cnidaria</taxon>
        <taxon>Hydrozoa</taxon>
        <taxon>Hydroidolina</taxon>
        <taxon>Anthoathecata</taxon>
        <taxon>Aplanulata</taxon>
        <taxon>Hydridae</taxon>
        <taxon>Hydra</taxon>
    </lineage>
</organism>
<feature type="transmembrane region" description="Helical" evidence="18">
    <location>
        <begin position="1331"/>
        <end position="1355"/>
    </location>
</feature>
<evidence type="ECO:0000256" key="1">
    <source>
        <dbReference type="ARBA" id="ARBA00004141"/>
    </source>
</evidence>
<feature type="transmembrane region" description="Helical" evidence="18">
    <location>
        <begin position="185"/>
        <end position="204"/>
    </location>
</feature>
<feature type="transmembrane region" description="Helical" evidence="18">
    <location>
        <begin position="1175"/>
        <end position="1195"/>
    </location>
</feature>
<keyword evidence="3" id="KW-0597">Phosphoprotein</keyword>
<evidence type="ECO:0000256" key="10">
    <source>
        <dbReference type="ARBA" id="ARBA00022882"/>
    </source>
</evidence>
<keyword evidence="6 18" id="KW-0812">Transmembrane</keyword>
<dbReference type="PRINTS" id="PR00167">
    <property type="entry name" value="CACHANNEL"/>
</dbReference>
<evidence type="ECO:0000256" key="15">
    <source>
        <dbReference type="ARBA" id="ARBA00023303"/>
    </source>
</evidence>
<evidence type="ECO:0000313" key="22">
    <source>
        <dbReference type="RefSeq" id="XP_065647054.1"/>
    </source>
</evidence>
<dbReference type="Gene3D" id="1.10.287.70">
    <property type="match status" value="4"/>
</dbReference>
<evidence type="ECO:0000256" key="12">
    <source>
        <dbReference type="ARBA" id="ARBA00023065"/>
    </source>
</evidence>
<dbReference type="Pfam" id="PF00520">
    <property type="entry name" value="Ion_trans"/>
    <property type="match status" value="4"/>
</dbReference>
<feature type="transmembrane region" description="Helical" evidence="18">
    <location>
        <begin position="1112"/>
        <end position="1129"/>
    </location>
</feature>
<evidence type="ECO:0000313" key="21">
    <source>
        <dbReference type="RefSeq" id="XP_065647053.1"/>
    </source>
</evidence>
<feature type="transmembrane region" description="Helical" evidence="18">
    <location>
        <begin position="823"/>
        <end position="843"/>
    </location>
</feature>
<keyword evidence="2" id="KW-0813">Transport</keyword>
<dbReference type="PANTHER" id="PTHR45628">
    <property type="entry name" value="VOLTAGE-DEPENDENT CALCIUM CHANNEL TYPE A SUBUNIT ALPHA-1"/>
    <property type="match status" value="1"/>
</dbReference>
<feature type="transmembrane region" description="Helical" evidence="18">
    <location>
        <begin position="1240"/>
        <end position="1262"/>
    </location>
</feature>
<dbReference type="Pfam" id="PF16905">
    <property type="entry name" value="GPHH"/>
    <property type="match status" value="1"/>
</dbReference>